<dbReference type="PANTHER" id="PTHR11014:SF63">
    <property type="entry name" value="METALLOPEPTIDASE, PUTATIVE (AFU_ORTHOLOGUE AFUA_6G09600)-RELATED"/>
    <property type="match status" value="1"/>
</dbReference>
<evidence type="ECO:0000259" key="4">
    <source>
        <dbReference type="Pfam" id="PF07687"/>
    </source>
</evidence>
<dbReference type="GO" id="GO:0046872">
    <property type="term" value="F:metal ion binding"/>
    <property type="evidence" value="ECO:0007669"/>
    <property type="project" value="UniProtKB-KW"/>
</dbReference>
<reference evidence="5" key="1">
    <citation type="submission" date="2020-10" db="EMBL/GenBank/DDBJ databases">
        <authorList>
            <person name="Gilroy R."/>
        </authorList>
    </citation>
    <scope>NUCLEOTIDE SEQUENCE</scope>
    <source>
        <strain evidence="5">CHK180-2868</strain>
    </source>
</reference>
<feature type="binding site" evidence="3">
    <location>
        <position position="101"/>
    </location>
    <ligand>
        <name>Mn(2+)</name>
        <dbReference type="ChEBI" id="CHEBI:29035"/>
        <label>2</label>
    </ligand>
</feature>
<dbReference type="CDD" id="cd03886">
    <property type="entry name" value="M20_Acy1"/>
    <property type="match status" value="1"/>
</dbReference>
<feature type="binding site" evidence="3">
    <location>
        <position position="137"/>
    </location>
    <ligand>
        <name>Mn(2+)</name>
        <dbReference type="ChEBI" id="CHEBI:29035"/>
        <label>2</label>
    </ligand>
</feature>
<comment type="cofactor">
    <cofactor evidence="3">
        <name>Mn(2+)</name>
        <dbReference type="ChEBI" id="CHEBI:29035"/>
    </cofactor>
    <text evidence="3">The Mn(2+) ion enhances activity.</text>
</comment>
<proteinExistence type="inferred from homology"/>
<keyword evidence="3" id="KW-0479">Metal-binding</keyword>
<name>A0A9D1A601_9FIRM</name>
<evidence type="ECO:0000256" key="2">
    <source>
        <dbReference type="ARBA" id="ARBA00022801"/>
    </source>
</evidence>
<dbReference type="InterPro" id="IPR017439">
    <property type="entry name" value="Amidohydrolase"/>
</dbReference>
<keyword evidence="2" id="KW-0378">Hydrolase</keyword>
<evidence type="ECO:0000256" key="1">
    <source>
        <dbReference type="ARBA" id="ARBA00006153"/>
    </source>
</evidence>
<comment type="caution">
    <text evidence="5">The sequence shown here is derived from an EMBL/GenBank/DDBJ whole genome shotgun (WGS) entry which is preliminary data.</text>
</comment>
<comment type="similarity">
    <text evidence="1">Belongs to the peptidase M20 family.</text>
</comment>
<dbReference type="Proteomes" id="UP000824250">
    <property type="component" value="Unassembled WGS sequence"/>
</dbReference>
<organism evidence="5 6">
    <name type="scientific">Candidatus Copromonas faecavium</name>
    <name type="common">nom. illeg.</name>
    <dbReference type="NCBI Taxonomy" id="2840740"/>
    <lineage>
        <taxon>Bacteria</taxon>
        <taxon>Bacillati</taxon>
        <taxon>Bacillota</taxon>
        <taxon>Clostridia</taxon>
        <taxon>Lachnospirales</taxon>
        <taxon>Lachnospiraceae</taxon>
        <taxon>Candidatus Copromonas (nom. illeg.)</taxon>
    </lineage>
</organism>
<dbReference type="PANTHER" id="PTHR11014">
    <property type="entry name" value="PEPTIDASE M20 FAMILY MEMBER"/>
    <property type="match status" value="1"/>
</dbReference>
<dbReference type="InterPro" id="IPR011650">
    <property type="entry name" value="Peptidase_M20_dimer"/>
</dbReference>
<dbReference type="PIRSF" id="PIRSF005962">
    <property type="entry name" value="Pept_M20D_amidohydro"/>
    <property type="match status" value="1"/>
</dbReference>
<reference evidence="5" key="2">
    <citation type="journal article" date="2021" name="PeerJ">
        <title>Extensive microbial diversity within the chicken gut microbiome revealed by metagenomics and culture.</title>
        <authorList>
            <person name="Gilroy R."/>
            <person name="Ravi A."/>
            <person name="Getino M."/>
            <person name="Pursley I."/>
            <person name="Horton D.L."/>
            <person name="Alikhan N.F."/>
            <person name="Baker D."/>
            <person name="Gharbi K."/>
            <person name="Hall N."/>
            <person name="Watson M."/>
            <person name="Adriaenssens E.M."/>
            <person name="Foster-Nyarko E."/>
            <person name="Jarju S."/>
            <person name="Secka A."/>
            <person name="Antonio M."/>
            <person name="Oren A."/>
            <person name="Chaudhuri R.R."/>
            <person name="La Ragione R."/>
            <person name="Hildebrand F."/>
            <person name="Pallen M.J."/>
        </authorList>
    </citation>
    <scope>NUCLEOTIDE SEQUENCE</scope>
    <source>
        <strain evidence="5">CHK180-2868</strain>
    </source>
</reference>
<dbReference type="FunFam" id="3.30.70.360:FF:000014">
    <property type="entry name" value="N-acyl-L-amino acid amidohydrolase"/>
    <property type="match status" value="1"/>
</dbReference>
<feature type="binding site" evidence="3">
    <location>
        <position position="363"/>
    </location>
    <ligand>
        <name>Mn(2+)</name>
        <dbReference type="ChEBI" id="CHEBI:29035"/>
        <label>2</label>
    </ligand>
</feature>
<dbReference type="GO" id="GO:0016787">
    <property type="term" value="F:hydrolase activity"/>
    <property type="evidence" value="ECO:0007669"/>
    <property type="project" value="UniProtKB-KW"/>
</dbReference>
<dbReference type="SUPFAM" id="SSF53187">
    <property type="entry name" value="Zn-dependent exopeptidases"/>
    <property type="match status" value="1"/>
</dbReference>
<dbReference type="InterPro" id="IPR036264">
    <property type="entry name" value="Bact_exopeptidase_dim_dom"/>
</dbReference>
<dbReference type="NCBIfam" id="TIGR01891">
    <property type="entry name" value="amidohydrolases"/>
    <property type="match status" value="1"/>
</dbReference>
<dbReference type="AlphaFoldDB" id="A0A9D1A601"/>
<dbReference type="Pfam" id="PF01546">
    <property type="entry name" value="Peptidase_M20"/>
    <property type="match status" value="1"/>
</dbReference>
<sequence>MTLMQRVREQEEEFIGLRRRIHEHAEVSFQEVETTRLVRDYLDGLGIENHPNGSSTGVIGILKGDKPGPVIALRADMDALKLTEQTDLPFASKNPGACHACGHDIHTAVLMGTAKILKSYRKELCGTVKFLFQPAEEGLGGSLTMIENGALENPKVDYILACHTWPEMPAGSIGVRKGAMLGASDTFTITVTGKGGHAAHPHKGIDPVVIAAHIITQLQTIVSRRIAPVDAAVVTVGHLTAGTVSNIIPNEAVMEGTVRTQDPDTRKKVAEYMEQLAVGTARAMGGDAKVDYHFGVGPTMNDPVLIDKISEAVSQVLGPDKLLQVPVPSMGAEDFAFYLEKVPGALFRLGTFDERPESRWALHNPSILFNEEAIPTGIAAMAASVFQISGSDMEVLKA</sequence>
<dbReference type="Pfam" id="PF07687">
    <property type="entry name" value="M20_dimer"/>
    <property type="match status" value="1"/>
</dbReference>
<evidence type="ECO:0000256" key="3">
    <source>
        <dbReference type="PIRSR" id="PIRSR005962-1"/>
    </source>
</evidence>
<dbReference type="Gene3D" id="3.30.70.360">
    <property type="match status" value="1"/>
</dbReference>
<evidence type="ECO:0000313" key="6">
    <source>
        <dbReference type="Proteomes" id="UP000824250"/>
    </source>
</evidence>
<keyword evidence="3" id="KW-0464">Manganese</keyword>
<accession>A0A9D1A601</accession>
<feature type="domain" description="Peptidase M20 dimerisation" evidence="4">
    <location>
        <begin position="186"/>
        <end position="277"/>
    </location>
</feature>
<feature type="binding site" evidence="3">
    <location>
        <position position="163"/>
    </location>
    <ligand>
        <name>Mn(2+)</name>
        <dbReference type="ChEBI" id="CHEBI:29035"/>
        <label>2</label>
    </ligand>
</feature>
<feature type="binding site" evidence="3">
    <location>
        <position position="103"/>
    </location>
    <ligand>
        <name>Mn(2+)</name>
        <dbReference type="ChEBI" id="CHEBI:29035"/>
        <label>2</label>
    </ligand>
</feature>
<dbReference type="SUPFAM" id="SSF55031">
    <property type="entry name" value="Bacterial exopeptidase dimerisation domain"/>
    <property type="match status" value="1"/>
</dbReference>
<dbReference type="Gene3D" id="3.40.630.10">
    <property type="entry name" value="Zn peptidases"/>
    <property type="match status" value="1"/>
</dbReference>
<gene>
    <name evidence="5" type="ORF">IAB28_10525</name>
</gene>
<protein>
    <submittedName>
        <fullName evidence="5">Amidohydrolase</fullName>
    </submittedName>
</protein>
<dbReference type="InterPro" id="IPR002933">
    <property type="entry name" value="Peptidase_M20"/>
</dbReference>
<dbReference type="EMBL" id="DVGC01000059">
    <property type="protein sequence ID" value="HIR06378.1"/>
    <property type="molecule type" value="Genomic_DNA"/>
</dbReference>
<evidence type="ECO:0000313" key="5">
    <source>
        <dbReference type="EMBL" id="HIR06378.1"/>
    </source>
</evidence>